<dbReference type="EMBL" id="BEZZ01240857">
    <property type="protein sequence ID" value="GCC48704.1"/>
    <property type="molecule type" value="Genomic_DNA"/>
</dbReference>
<dbReference type="Proteomes" id="UP000287033">
    <property type="component" value="Unassembled WGS sequence"/>
</dbReference>
<comment type="caution">
    <text evidence="1">The sequence shown here is derived from an EMBL/GenBank/DDBJ whole genome shotgun (WGS) entry which is preliminary data.</text>
</comment>
<feature type="non-terminal residue" evidence="1">
    <location>
        <position position="178"/>
    </location>
</feature>
<sequence length="178" mass="20125">MGEVERQAADPRGVLLHIGGPAQQRAQPCQQFLERERFAEIIVRAAVKARDPVRELAAGGQHQHRHGVAAGAQFRNQRQPVAVRQLPVEHDRIVASCGGDRLGFRQIRRVIHQHVVTRECRTQRCDHFRLVLHQQHAHSSPSSLYRVRHWSAGFMSDSLRQPCGLLRANASRSEISHA</sequence>
<evidence type="ECO:0000313" key="1">
    <source>
        <dbReference type="EMBL" id="GCC48704.1"/>
    </source>
</evidence>
<evidence type="ECO:0000313" key="2">
    <source>
        <dbReference type="Proteomes" id="UP000287033"/>
    </source>
</evidence>
<gene>
    <name evidence="1" type="ORF">chiPu_0032583</name>
</gene>
<reference evidence="1 2" key="1">
    <citation type="journal article" date="2018" name="Nat. Ecol. Evol.">
        <title>Shark genomes provide insights into elasmobranch evolution and the origin of vertebrates.</title>
        <authorList>
            <person name="Hara Y"/>
            <person name="Yamaguchi K"/>
            <person name="Onimaru K"/>
            <person name="Kadota M"/>
            <person name="Koyanagi M"/>
            <person name="Keeley SD"/>
            <person name="Tatsumi K"/>
            <person name="Tanaka K"/>
            <person name="Motone F"/>
            <person name="Kageyama Y"/>
            <person name="Nozu R"/>
            <person name="Adachi N"/>
            <person name="Nishimura O"/>
            <person name="Nakagawa R"/>
            <person name="Tanegashima C"/>
            <person name="Kiyatake I"/>
            <person name="Matsumoto R"/>
            <person name="Murakumo K"/>
            <person name="Nishida K"/>
            <person name="Terakita A"/>
            <person name="Kuratani S"/>
            <person name="Sato K"/>
            <person name="Hyodo S Kuraku.S."/>
        </authorList>
    </citation>
    <scope>NUCLEOTIDE SEQUENCE [LARGE SCALE GENOMIC DNA]</scope>
</reference>
<organism evidence="1 2">
    <name type="scientific">Chiloscyllium punctatum</name>
    <name type="common">Brownbanded bambooshark</name>
    <name type="synonym">Hemiscyllium punctatum</name>
    <dbReference type="NCBI Taxonomy" id="137246"/>
    <lineage>
        <taxon>Eukaryota</taxon>
        <taxon>Metazoa</taxon>
        <taxon>Chordata</taxon>
        <taxon>Craniata</taxon>
        <taxon>Vertebrata</taxon>
        <taxon>Chondrichthyes</taxon>
        <taxon>Elasmobranchii</taxon>
        <taxon>Galeomorphii</taxon>
        <taxon>Galeoidea</taxon>
        <taxon>Orectolobiformes</taxon>
        <taxon>Hemiscylliidae</taxon>
        <taxon>Chiloscyllium</taxon>
    </lineage>
</organism>
<dbReference type="AlphaFoldDB" id="A0A401U1B7"/>
<keyword evidence="2" id="KW-1185">Reference proteome</keyword>
<protein>
    <submittedName>
        <fullName evidence="1">Uncharacterized protein</fullName>
    </submittedName>
</protein>
<accession>A0A401U1B7</accession>
<proteinExistence type="predicted"/>
<name>A0A401U1B7_CHIPU</name>